<keyword evidence="2" id="KW-1003">Cell membrane</keyword>
<reference evidence="9 10" key="1">
    <citation type="submission" date="2016-11" db="EMBL/GenBank/DDBJ databases">
        <authorList>
            <person name="Jaros S."/>
            <person name="Januszkiewicz K."/>
            <person name="Wedrychowicz H."/>
        </authorList>
    </citation>
    <scope>NUCLEOTIDE SEQUENCE [LARGE SCALE GENOMIC DNA]</scope>
    <source>
        <strain evidence="9 10">YL228</strain>
    </source>
</reference>
<keyword evidence="4 7" id="KW-1133">Transmembrane helix</keyword>
<dbReference type="RefSeq" id="WP_072299298.1">
    <property type="nucleotide sequence ID" value="NZ_FPIP01000001.1"/>
</dbReference>
<dbReference type="GO" id="GO:0015031">
    <property type="term" value="P:protein transport"/>
    <property type="evidence" value="ECO:0007669"/>
    <property type="project" value="UniProtKB-KW"/>
</dbReference>
<keyword evidence="6" id="KW-0813">Transport</keyword>
<feature type="transmembrane region" description="Helical" evidence="7">
    <location>
        <begin position="16"/>
        <end position="33"/>
    </location>
</feature>
<gene>
    <name evidence="9" type="ORF">SAMN02910280_0930</name>
</gene>
<keyword evidence="3 7" id="KW-0812">Transmembrane</keyword>
<evidence type="ECO:0000256" key="6">
    <source>
        <dbReference type="RuleBase" id="RU004057"/>
    </source>
</evidence>
<evidence type="ECO:0000313" key="10">
    <source>
        <dbReference type="Proteomes" id="UP000183461"/>
    </source>
</evidence>
<comment type="similarity">
    <text evidence="6">Belongs to the exbB/tolQ family.</text>
</comment>
<feature type="transmembrane region" description="Helical" evidence="7">
    <location>
        <begin position="74"/>
        <end position="97"/>
    </location>
</feature>
<sequence length="173" mass="19644">MSIIAKLLQSIVSSDIYILFFCFAALFVAFRVSRLTKNVDNDIYDWEEKSDELSNNPEKTNKVFDSYKHLNRSYTVFIALISIFPLLGMFGTVTALLSIDMSDAETINTAKSSFFNALTSTTWGIIFSVGFKIANAYFFADVEDLIQRLLALKKKLIKYGIDESIKNKSGWRV</sequence>
<evidence type="ECO:0000256" key="3">
    <source>
        <dbReference type="ARBA" id="ARBA00022692"/>
    </source>
</evidence>
<dbReference type="Pfam" id="PF01618">
    <property type="entry name" value="MotA_ExbB"/>
    <property type="match status" value="1"/>
</dbReference>
<dbReference type="Proteomes" id="UP000183461">
    <property type="component" value="Unassembled WGS sequence"/>
</dbReference>
<keyword evidence="5 7" id="KW-0472">Membrane</keyword>
<proteinExistence type="inferred from homology"/>
<evidence type="ECO:0000259" key="8">
    <source>
        <dbReference type="Pfam" id="PF01618"/>
    </source>
</evidence>
<dbReference type="AlphaFoldDB" id="A0A1K1M3R5"/>
<dbReference type="EMBL" id="FPIP01000001">
    <property type="protein sequence ID" value="SFW16598.1"/>
    <property type="molecule type" value="Genomic_DNA"/>
</dbReference>
<comment type="subcellular location">
    <subcellularLocation>
        <location evidence="1">Cell membrane</location>
        <topology evidence="1">Multi-pass membrane protein</topology>
    </subcellularLocation>
    <subcellularLocation>
        <location evidence="6">Membrane</location>
        <topology evidence="6">Multi-pass membrane protein</topology>
    </subcellularLocation>
</comment>
<evidence type="ECO:0000256" key="1">
    <source>
        <dbReference type="ARBA" id="ARBA00004651"/>
    </source>
</evidence>
<evidence type="ECO:0000256" key="7">
    <source>
        <dbReference type="SAM" id="Phobius"/>
    </source>
</evidence>
<keyword evidence="6" id="KW-0653">Protein transport</keyword>
<protein>
    <submittedName>
        <fullName evidence="9">MotA/TolQ/ExbB proton channel family protein</fullName>
    </submittedName>
</protein>
<organism evidence="9 10">
    <name type="scientific">Ruminococcus flavefaciens</name>
    <dbReference type="NCBI Taxonomy" id="1265"/>
    <lineage>
        <taxon>Bacteria</taxon>
        <taxon>Bacillati</taxon>
        <taxon>Bacillota</taxon>
        <taxon>Clostridia</taxon>
        <taxon>Eubacteriales</taxon>
        <taxon>Oscillospiraceae</taxon>
        <taxon>Ruminococcus</taxon>
    </lineage>
</organism>
<feature type="domain" description="MotA/TolQ/ExbB proton channel" evidence="8">
    <location>
        <begin position="68"/>
        <end position="148"/>
    </location>
</feature>
<evidence type="ECO:0000256" key="4">
    <source>
        <dbReference type="ARBA" id="ARBA00022989"/>
    </source>
</evidence>
<dbReference type="GO" id="GO:0005886">
    <property type="term" value="C:plasma membrane"/>
    <property type="evidence" value="ECO:0007669"/>
    <property type="project" value="UniProtKB-SubCell"/>
</dbReference>
<feature type="transmembrane region" description="Helical" evidence="7">
    <location>
        <begin position="117"/>
        <end position="140"/>
    </location>
</feature>
<dbReference type="InterPro" id="IPR002898">
    <property type="entry name" value="MotA_ExbB_proton_chnl"/>
</dbReference>
<evidence type="ECO:0000256" key="5">
    <source>
        <dbReference type="ARBA" id="ARBA00023136"/>
    </source>
</evidence>
<name>A0A1K1M3R5_RUMFL</name>
<evidence type="ECO:0000313" key="9">
    <source>
        <dbReference type="EMBL" id="SFW16598.1"/>
    </source>
</evidence>
<evidence type="ECO:0000256" key="2">
    <source>
        <dbReference type="ARBA" id="ARBA00022475"/>
    </source>
</evidence>
<accession>A0A1K1M3R5</accession>